<evidence type="ECO:0000256" key="3">
    <source>
        <dbReference type="ARBA" id="ARBA00022475"/>
    </source>
</evidence>
<feature type="non-terminal residue" evidence="11">
    <location>
        <position position="396"/>
    </location>
</feature>
<dbReference type="Pfam" id="PF00876">
    <property type="entry name" value="Innexin"/>
    <property type="match status" value="1"/>
</dbReference>
<dbReference type="PANTHER" id="PTHR11893:SF36">
    <property type="entry name" value="INNEXIN-5"/>
    <property type="match status" value="1"/>
</dbReference>
<dbReference type="EMBL" id="CAIIXF020000006">
    <property type="protein sequence ID" value="CAH1785314.1"/>
    <property type="molecule type" value="Genomic_DNA"/>
</dbReference>
<feature type="transmembrane region" description="Helical" evidence="9">
    <location>
        <begin position="26"/>
        <end position="47"/>
    </location>
</feature>
<dbReference type="PRINTS" id="PR01262">
    <property type="entry name" value="INNEXIN"/>
</dbReference>
<keyword evidence="2 9" id="KW-0813">Transport</keyword>
<feature type="transmembrane region" description="Helical" evidence="9">
    <location>
        <begin position="173"/>
        <end position="194"/>
    </location>
</feature>
<protein>
    <recommendedName>
        <fullName evidence="9">Innexin</fullName>
    </recommendedName>
</protein>
<keyword evidence="5 9" id="KW-1133">Transmembrane helix</keyword>
<evidence type="ECO:0000256" key="8">
    <source>
        <dbReference type="ARBA" id="ARBA00023303"/>
    </source>
</evidence>
<keyword evidence="4 9" id="KW-0812">Transmembrane</keyword>
<dbReference type="Proteomes" id="UP000749559">
    <property type="component" value="Unassembled WGS sequence"/>
</dbReference>
<evidence type="ECO:0000256" key="2">
    <source>
        <dbReference type="ARBA" id="ARBA00022448"/>
    </source>
</evidence>
<comment type="caution">
    <text evidence="11">The sequence shown here is derived from an EMBL/GenBank/DDBJ whole genome shotgun (WGS) entry which is preliminary data.</text>
</comment>
<evidence type="ECO:0000256" key="7">
    <source>
        <dbReference type="ARBA" id="ARBA00023136"/>
    </source>
</evidence>
<proteinExistence type="inferred from homology"/>
<dbReference type="OrthoDB" id="10575298at2759"/>
<evidence type="ECO:0000256" key="1">
    <source>
        <dbReference type="ARBA" id="ARBA00004651"/>
    </source>
</evidence>
<evidence type="ECO:0000256" key="10">
    <source>
        <dbReference type="SAM" id="MobiDB-lite"/>
    </source>
</evidence>
<evidence type="ECO:0000256" key="4">
    <source>
        <dbReference type="ARBA" id="ARBA00022692"/>
    </source>
</evidence>
<keyword evidence="12" id="KW-1185">Reference proteome</keyword>
<evidence type="ECO:0000313" key="11">
    <source>
        <dbReference type="EMBL" id="CAH1785314.1"/>
    </source>
</evidence>
<evidence type="ECO:0000256" key="6">
    <source>
        <dbReference type="ARBA" id="ARBA00023065"/>
    </source>
</evidence>
<keyword evidence="3" id="KW-1003">Cell membrane</keyword>
<feature type="region of interest" description="Disordered" evidence="10">
    <location>
        <begin position="362"/>
        <end position="396"/>
    </location>
</feature>
<dbReference type="PROSITE" id="PS51013">
    <property type="entry name" value="PANNEXIN"/>
    <property type="match status" value="1"/>
</dbReference>
<feature type="transmembrane region" description="Helical" evidence="9">
    <location>
        <begin position="102"/>
        <end position="123"/>
    </location>
</feature>
<feature type="transmembrane region" description="Helical" evidence="9">
    <location>
        <begin position="278"/>
        <end position="300"/>
    </location>
</feature>
<gene>
    <name evidence="9" type="primary">inx</name>
    <name evidence="11" type="ORF">OFUS_LOCUS11386</name>
</gene>
<organism evidence="11 12">
    <name type="scientific">Owenia fusiformis</name>
    <name type="common">Polychaete worm</name>
    <dbReference type="NCBI Taxonomy" id="6347"/>
    <lineage>
        <taxon>Eukaryota</taxon>
        <taxon>Metazoa</taxon>
        <taxon>Spiralia</taxon>
        <taxon>Lophotrochozoa</taxon>
        <taxon>Annelida</taxon>
        <taxon>Polychaeta</taxon>
        <taxon>Sedentaria</taxon>
        <taxon>Canalipalpata</taxon>
        <taxon>Sabellida</taxon>
        <taxon>Oweniida</taxon>
        <taxon>Oweniidae</taxon>
        <taxon>Owenia</taxon>
    </lineage>
</organism>
<accession>A0A8S4NZB3</accession>
<comment type="similarity">
    <text evidence="9">Belongs to the pannexin family.</text>
</comment>
<dbReference type="InterPro" id="IPR000990">
    <property type="entry name" value="Innexin"/>
</dbReference>
<dbReference type="AlphaFoldDB" id="A0A8S4NZB3"/>
<comment type="function">
    <text evidence="9">Structural component of the gap junctions.</text>
</comment>
<dbReference type="GO" id="GO:0005921">
    <property type="term" value="C:gap junction"/>
    <property type="evidence" value="ECO:0007669"/>
    <property type="project" value="UniProtKB-UniRule"/>
</dbReference>
<evidence type="ECO:0000313" key="12">
    <source>
        <dbReference type="Proteomes" id="UP000749559"/>
    </source>
</evidence>
<dbReference type="GO" id="GO:0034220">
    <property type="term" value="P:monoatomic ion transmembrane transport"/>
    <property type="evidence" value="ECO:0007669"/>
    <property type="project" value="UniProtKB-KW"/>
</dbReference>
<dbReference type="GO" id="GO:0005886">
    <property type="term" value="C:plasma membrane"/>
    <property type="evidence" value="ECO:0007669"/>
    <property type="project" value="UniProtKB-SubCell"/>
</dbReference>
<sequence length="396" mass="44152">MEYIKGLSQIGRGLKTCDDIFLRINYLYTPMFLIGASLYITIVINFGEKIRCWTPAQFSDAHVDYTNAQCWQSHTHYLPLVQGVPVGLDLQRDAIEAKHRHVALYFVYMAVCFFAPIILWWAVTGKSGLDVDAVIKDGSNQNIQSFVDKFGDYMKKAKSDPVAKLCAYCTTFYGTYLVIVFAIVKLIYVINVIVQLRRVDSYLADHINVNGTMIKIEGSYAAKVLVELSTWQHWTSGSQTFPDVILCDFQTRQLGNVYTQTSQCILPLNEMNRDIFRVVWIWLCVLILINIYGFLSWMIAACRGHMTSIVSRGLMASQPGGANNAFLMKDGAFLLGLIDQNADKGVAASVIEALLKQQKAEHAPPENIGGHPSGPQSAGIHRQPKEQSGPAYGAYG</sequence>
<keyword evidence="6 9" id="KW-0406">Ion transport</keyword>
<dbReference type="PANTHER" id="PTHR11893">
    <property type="entry name" value="INNEXIN"/>
    <property type="match status" value="1"/>
</dbReference>
<keyword evidence="8 9" id="KW-0407">Ion channel</keyword>
<comment type="subcellular location">
    <subcellularLocation>
        <location evidence="1 9">Cell membrane</location>
        <topology evidence="1 9">Multi-pass membrane protein</topology>
    </subcellularLocation>
</comment>
<evidence type="ECO:0000256" key="5">
    <source>
        <dbReference type="ARBA" id="ARBA00022989"/>
    </source>
</evidence>
<name>A0A8S4NZB3_OWEFU</name>
<evidence type="ECO:0000256" key="9">
    <source>
        <dbReference type="RuleBase" id="RU010713"/>
    </source>
</evidence>
<keyword evidence="7 9" id="KW-0472">Membrane</keyword>
<reference evidence="11" key="1">
    <citation type="submission" date="2022-03" db="EMBL/GenBank/DDBJ databases">
        <authorList>
            <person name="Martin C."/>
        </authorList>
    </citation>
    <scope>NUCLEOTIDE SEQUENCE</scope>
</reference>